<proteinExistence type="predicted"/>
<dbReference type="AlphaFoldDB" id="A0A495J8Y7"/>
<evidence type="ECO:0000313" key="1">
    <source>
        <dbReference type="EMBL" id="RKR85476.1"/>
    </source>
</evidence>
<protein>
    <submittedName>
        <fullName evidence="1">Uncharacterized protein</fullName>
    </submittedName>
</protein>
<accession>A0A495J8Y7</accession>
<sequence length="45" mass="5431">MRCKHWLIRFNYLCLINLRITIDDLKQVPLNSTTVMMHTFLKTHA</sequence>
<keyword evidence="2" id="KW-1185">Reference proteome</keyword>
<comment type="caution">
    <text evidence="1">The sequence shown here is derived from an EMBL/GenBank/DDBJ whole genome shotgun (WGS) entry which is preliminary data.</text>
</comment>
<gene>
    <name evidence="1" type="ORF">BDD43_5747</name>
</gene>
<dbReference type="Proteomes" id="UP000268007">
    <property type="component" value="Unassembled WGS sequence"/>
</dbReference>
<reference evidence="1 2" key="1">
    <citation type="submission" date="2018-10" db="EMBL/GenBank/DDBJ databases">
        <title>Genomic Encyclopedia of Archaeal and Bacterial Type Strains, Phase II (KMG-II): from individual species to whole genera.</title>
        <authorList>
            <person name="Goeker M."/>
        </authorList>
    </citation>
    <scope>NUCLEOTIDE SEQUENCE [LARGE SCALE GENOMIC DNA]</scope>
    <source>
        <strain evidence="1 2">DSM 18602</strain>
    </source>
</reference>
<name>A0A495J8Y7_9SPHI</name>
<dbReference type="EMBL" id="RBKU01000001">
    <property type="protein sequence ID" value="RKR85476.1"/>
    <property type="molecule type" value="Genomic_DNA"/>
</dbReference>
<organism evidence="1 2">
    <name type="scientific">Mucilaginibacter gracilis</name>
    <dbReference type="NCBI Taxonomy" id="423350"/>
    <lineage>
        <taxon>Bacteria</taxon>
        <taxon>Pseudomonadati</taxon>
        <taxon>Bacteroidota</taxon>
        <taxon>Sphingobacteriia</taxon>
        <taxon>Sphingobacteriales</taxon>
        <taxon>Sphingobacteriaceae</taxon>
        <taxon>Mucilaginibacter</taxon>
    </lineage>
</organism>
<evidence type="ECO:0000313" key="2">
    <source>
        <dbReference type="Proteomes" id="UP000268007"/>
    </source>
</evidence>